<dbReference type="PANTHER" id="PTHR45444">
    <property type="entry name" value="XANTHINE DEHYDROGENASE"/>
    <property type="match status" value="1"/>
</dbReference>
<protein>
    <submittedName>
        <fullName evidence="8">Xanthine dehydrogenase, small subunit</fullName>
    </submittedName>
</protein>
<dbReference type="Pfam" id="PF03450">
    <property type="entry name" value="CO_deh_flav_C"/>
    <property type="match status" value="1"/>
</dbReference>
<dbReference type="OrthoDB" id="9775084at2"/>
<evidence type="ECO:0000256" key="2">
    <source>
        <dbReference type="ARBA" id="ARBA00022723"/>
    </source>
</evidence>
<dbReference type="KEGG" id="hna:Hneap_0860"/>
<dbReference type="Pfam" id="PF00111">
    <property type="entry name" value="Fer2"/>
    <property type="match status" value="1"/>
</dbReference>
<name>D0KZ32_HALNC</name>
<dbReference type="InterPro" id="IPR001041">
    <property type="entry name" value="2Fe-2S_ferredoxin-type"/>
</dbReference>
<dbReference type="InterPro" id="IPR002888">
    <property type="entry name" value="2Fe-2S-bd"/>
</dbReference>
<dbReference type="RefSeq" id="WP_012823741.1">
    <property type="nucleotide sequence ID" value="NC_013422.1"/>
</dbReference>
<dbReference type="GO" id="GO:0005506">
    <property type="term" value="F:iron ion binding"/>
    <property type="evidence" value="ECO:0007669"/>
    <property type="project" value="InterPro"/>
</dbReference>
<dbReference type="InterPro" id="IPR002346">
    <property type="entry name" value="Mopterin_DH_FAD-bd"/>
</dbReference>
<keyword evidence="3" id="KW-0274">FAD</keyword>
<keyword evidence="9" id="KW-1185">Reference proteome</keyword>
<gene>
    <name evidence="8" type="ordered locus">Hneap_0860</name>
</gene>
<evidence type="ECO:0000256" key="5">
    <source>
        <dbReference type="ARBA" id="ARBA00023004"/>
    </source>
</evidence>
<dbReference type="CDD" id="cd00207">
    <property type="entry name" value="fer2"/>
    <property type="match status" value="1"/>
</dbReference>
<keyword evidence="5" id="KW-0408">Iron</keyword>
<evidence type="ECO:0000256" key="3">
    <source>
        <dbReference type="ARBA" id="ARBA00022827"/>
    </source>
</evidence>
<evidence type="ECO:0000259" key="6">
    <source>
        <dbReference type="PROSITE" id="PS51085"/>
    </source>
</evidence>
<dbReference type="Gene3D" id="3.30.43.10">
    <property type="entry name" value="Uridine Diphospho-n-acetylenolpyruvylglucosamine Reductase, domain 2"/>
    <property type="match status" value="1"/>
</dbReference>
<dbReference type="PIRSF" id="PIRSF036557">
    <property type="entry name" value="XdhA_RC"/>
    <property type="match status" value="1"/>
</dbReference>
<dbReference type="Gene3D" id="3.30.465.10">
    <property type="match status" value="1"/>
</dbReference>
<dbReference type="PANTHER" id="PTHR45444:SF3">
    <property type="entry name" value="XANTHINE DEHYDROGENASE"/>
    <property type="match status" value="1"/>
</dbReference>
<dbReference type="GO" id="GO:0071949">
    <property type="term" value="F:FAD binding"/>
    <property type="evidence" value="ECO:0007669"/>
    <property type="project" value="InterPro"/>
</dbReference>
<proteinExistence type="predicted"/>
<dbReference type="SUPFAM" id="SSF55447">
    <property type="entry name" value="CO dehydrogenase flavoprotein C-terminal domain-like"/>
    <property type="match status" value="1"/>
</dbReference>
<dbReference type="PROSITE" id="PS51085">
    <property type="entry name" value="2FE2S_FER_2"/>
    <property type="match status" value="1"/>
</dbReference>
<dbReference type="Gene3D" id="3.10.20.30">
    <property type="match status" value="1"/>
</dbReference>
<dbReference type="Pfam" id="PF01799">
    <property type="entry name" value="Fer2_2"/>
    <property type="match status" value="1"/>
</dbReference>
<evidence type="ECO:0000256" key="4">
    <source>
        <dbReference type="ARBA" id="ARBA00023002"/>
    </source>
</evidence>
<feature type="domain" description="2Fe-2S ferredoxin-type" evidence="6">
    <location>
        <begin position="2"/>
        <end position="87"/>
    </location>
</feature>
<dbReference type="AlphaFoldDB" id="D0KZ32"/>
<evidence type="ECO:0000313" key="8">
    <source>
        <dbReference type="EMBL" id="ACX95705.1"/>
    </source>
</evidence>
<feature type="domain" description="FAD-binding PCMH-type" evidence="7">
    <location>
        <begin position="205"/>
        <end position="378"/>
    </location>
</feature>
<dbReference type="PROSITE" id="PS51387">
    <property type="entry name" value="FAD_PCMH"/>
    <property type="match status" value="1"/>
</dbReference>
<keyword evidence="4" id="KW-0560">Oxidoreductase</keyword>
<dbReference type="SUPFAM" id="SSF54292">
    <property type="entry name" value="2Fe-2S ferredoxin-like"/>
    <property type="match status" value="1"/>
</dbReference>
<dbReference type="Proteomes" id="UP000009102">
    <property type="component" value="Chromosome"/>
</dbReference>
<dbReference type="InterPro" id="IPR036884">
    <property type="entry name" value="2Fe-2S-bd_dom_sf"/>
</dbReference>
<dbReference type="Pfam" id="PF00941">
    <property type="entry name" value="FAD_binding_5"/>
    <property type="match status" value="1"/>
</dbReference>
<keyword evidence="1" id="KW-0285">Flavoprotein</keyword>
<accession>D0KZ32</accession>
<dbReference type="GO" id="GO:0004854">
    <property type="term" value="F:xanthine dehydrogenase activity"/>
    <property type="evidence" value="ECO:0007669"/>
    <property type="project" value="InterPro"/>
</dbReference>
<dbReference type="NCBIfam" id="TIGR02963">
    <property type="entry name" value="xanthine_xdhA"/>
    <property type="match status" value="1"/>
</dbReference>
<dbReference type="InterPro" id="IPR005107">
    <property type="entry name" value="CO_DH_flav_C"/>
</dbReference>
<dbReference type="InterPro" id="IPR006058">
    <property type="entry name" value="2Fe2S_fd_BS"/>
</dbReference>
<dbReference type="InterPro" id="IPR036683">
    <property type="entry name" value="CO_DH_flav_C_dom_sf"/>
</dbReference>
<sequence length="504" mass="55498">MNTLRFLLGQELIELESVSPTLTVLNYLREEEKRIGTKEGCAEGDCGACTVVIAEVVDDRLHYRAVNACIVFLATLDGKQLLTVEDLKTARNELHPVQQSMVESHASQCGFCTPGFVMSGFAEYQNRLHTLDDLPEPQSDEAATTHLTQVFAGNLCRCTGYGPIIEAGKSWLNQADKTNQQAMTEAEAKVIAQLKAIQPQVSKTLIQAGQTYIQPNTIPALADALAKTPGATLLAGGTDIGLWVTKQHRALDTVIYLGGIQALKRIEVRDGQLEIGAAVTYSEALPVLIRHFPWLEEYLYRHSSTQIRNSGTVVGNIANGSPIGDMPPVLIALNAEITLTRQGGQRHLPLEDYFIAYGKQDRQPTEFIECVRIPLLNSDSVLMNVYKISKRFEQDISSVSAAFYIELDDQQQVQVARLCFGGMAATPKRATHCEQALLNKPWTEATVHAAAERLGVDFTPLSDFRASREYRLAVAANLLKKFFIQQQKPNQATQISYTGGLIHA</sequence>
<dbReference type="InterPro" id="IPR012175">
    <property type="entry name" value="Xanth_DH_ssu_bac"/>
</dbReference>
<reference evidence="8 9" key="1">
    <citation type="submission" date="2009-10" db="EMBL/GenBank/DDBJ databases">
        <title>Complete sequence of Halothiobacillus neapolitanus c2.</title>
        <authorList>
            <consortium name="US DOE Joint Genome Institute"/>
            <person name="Lucas S."/>
            <person name="Copeland A."/>
            <person name="Lapidus A."/>
            <person name="Glavina del Rio T."/>
            <person name="Tice H."/>
            <person name="Bruce D."/>
            <person name="Goodwin L."/>
            <person name="Pitluck S."/>
            <person name="Davenport K."/>
            <person name="Brettin T."/>
            <person name="Detter J.C."/>
            <person name="Han C."/>
            <person name="Tapia R."/>
            <person name="Larimer F."/>
            <person name="Land M."/>
            <person name="Hauser L."/>
            <person name="Kyrpides N."/>
            <person name="Mikhailova N."/>
            <person name="Kerfeld C."/>
            <person name="Cannon G."/>
            <person name="Heinhort S."/>
        </authorList>
    </citation>
    <scope>NUCLEOTIDE SEQUENCE [LARGE SCALE GENOMIC DNA]</scope>
    <source>
        <strain evidence="9">ATCC 23641 / c2</strain>
    </source>
</reference>
<dbReference type="PROSITE" id="PS00197">
    <property type="entry name" value="2FE2S_FER_1"/>
    <property type="match status" value="1"/>
</dbReference>
<organism evidence="8 9">
    <name type="scientific">Halothiobacillus neapolitanus (strain ATCC 23641 / DSM 15147 / CIP 104769 / NCIMB 8539 / c2)</name>
    <name type="common">Thiobacillus neapolitanus</name>
    <dbReference type="NCBI Taxonomy" id="555778"/>
    <lineage>
        <taxon>Bacteria</taxon>
        <taxon>Pseudomonadati</taxon>
        <taxon>Pseudomonadota</taxon>
        <taxon>Gammaproteobacteria</taxon>
        <taxon>Chromatiales</taxon>
        <taxon>Halothiobacillaceae</taxon>
        <taxon>Halothiobacillus</taxon>
    </lineage>
</organism>
<dbReference type="InterPro" id="IPR036318">
    <property type="entry name" value="FAD-bd_PCMH-like_sf"/>
</dbReference>
<dbReference type="GO" id="GO:0051537">
    <property type="term" value="F:2 iron, 2 sulfur cluster binding"/>
    <property type="evidence" value="ECO:0007669"/>
    <property type="project" value="InterPro"/>
</dbReference>
<dbReference type="STRING" id="555778.Hneap_0860"/>
<dbReference type="InterPro" id="IPR014307">
    <property type="entry name" value="Xanthine_DH_ssu"/>
</dbReference>
<dbReference type="Gene3D" id="3.30.390.50">
    <property type="entry name" value="CO dehydrogenase flavoprotein, C-terminal domain"/>
    <property type="match status" value="1"/>
</dbReference>
<dbReference type="HOGENOM" id="CLU_001681_9_0_6"/>
<dbReference type="InterPro" id="IPR016169">
    <property type="entry name" value="FAD-bd_PCMH_sub2"/>
</dbReference>
<dbReference type="SMART" id="SM01092">
    <property type="entry name" value="CO_deh_flav_C"/>
    <property type="match status" value="1"/>
</dbReference>
<dbReference type="Gene3D" id="1.10.150.120">
    <property type="entry name" value="[2Fe-2S]-binding domain"/>
    <property type="match status" value="1"/>
</dbReference>
<dbReference type="InterPro" id="IPR012675">
    <property type="entry name" value="Beta-grasp_dom_sf"/>
</dbReference>
<dbReference type="InterPro" id="IPR016166">
    <property type="entry name" value="FAD-bd_PCMH"/>
</dbReference>
<evidence type="ECO:0000256" key="1">
    <source>
        <dbReference type="ARBA" id="ARBA00022630"/>
    </source>
</evidence>
<evidence type="ECO:0000313" key="9">
    <source>
        <dbReference type="Proteomes" id="UP000009102"/>
    </source>
</evidence>
<dbReference type="SUPFAM" id="SSF56176">
    <property type="entry name" value="FAD-binding/transporter-associated domain-like"/>
    <property type="match status" value="1"/>
</dbReference>
<dbReference type="eggNOG" id="COG4630">
    <property type="taxonomic scope" value="Bacteria"/>
</dbReference>
<dbReference type="SUPFAM" id="SSF47741">
    <property type="entry name" value="CO dehydrogenase ISP C-domain like"/>
    <property type="match status" value="1"/>
</dbReference>
<dbReference type="InterPro" id="IPR016167">
    <property type="entry name" value="FAD-bd_PCMH_sub1"/>
</dbReference>
<dbReference type="InterPro" id="IPR016208">
    <property type="entry name" value="Ald_Oxase/xanthine_DH-like"/>
</dbReference>
<dbReference type="InterPro" id="IPR036010">
    <property type="entry name" value="2Fe-2S_ferredoxin-like_sf"/>
</dbReference>
<dbReference type="EMBL" id="CP001801">
    <property type="protein sequence ID" value="ACX95705.1"/>
    <property type="molecule type" value="Genomic_DNA"/>
</dbReference>
<evidence type="ECO:0000259" key="7">
    <source>
        <dbReference type="PROSITE" id="PS51387"/>
    </source>
</evidence>
<keyword evidence="2" id="KW-0479">Metal-binding</keyword>